<dbReference type="InterPro" id="IPR020846">
    <property type="entry name" value="MFS_dom"/>
</dbReference>
<dbReference type="InterPro" id="IPR050549">
    <property type="entry name" value="MFS_Trehalose_Transporter"/>
</dbReference>
<evidence type="ECO:0000256" key="1">
    <source>
        <dbReference type="ARBA" id="ARBA00004141"/>
    </source>
</evidence>
<dbReference type="PANTHER" id="PTHR48021">
    <property type="match status" value="1"/>
</dbReference>
<evidence type="ECO:0000256" key="3">
    <source>
        <dbReference type="ARBA" id="ARBA00022989"/>
    </source>
</evidence>
<dbReference type="GO" id="GO:0016020">
    <property type="term" value="C:membrane"/>
    <property type="evidence" value="ECO:0007669"/>
    <property type="project" value="UniProtKB-SubCell"/>
</dbReference>
<dbReference type="GO" id="GO:0022857">
    <property type="term" value="F:transmembrane transporter activity"/>
    <property type="evidence" value="ECO:0007669"/>
    <property type="project" value="InterPro"/>
</dbReference>
<evidence type="ECO:0000259" key="7">
    <source>
        <dbReference type="PROSITE" id="PS50850"/>
    </source>
</evidence>
<keyword evidence="2 6" id="KW-0812">Transmembrane</keyword>
<evidence type="ECO:0000313" key="8">
    <source>
        <dbReference type="EMBL" id="JAS22066.1"/>
    </source>
</evidence>
<dbReference type="PROSITE" id="PS50850">
    <property type="entry name" value="MFS"/>
    <property type="match status" value="1"/>
</dbReference>
<gene>
    <name evidence="8" type="ORF">g.27979</name>
</gene>
<feature type="domain" description="Major facilitator superfamily (MFS) profile" evidence="7">
    <location>
        <begin position="1"/>
        <end position="245"/>
    </location>
</feature>
<dbReference type="EMBL" id="GEDC01015232">
    <property type="protein sequence ID" value="JAS22066.1"/>
    <property type="molecule type" value="Transcribed_RNA"/>
</dbReference>
<keyword evidence="4 6" id="KW-0472">Membrane</keyword>
<proteinExistence type="predicted"/>
<feature type="non-terminal residue" evidence="8">
    <location>
        <position position="1"/>
    </location>
</feature>
<feature type="transmembrane region" description="Helical" evidence="6">
    <location>
        <begin position="154"/>
        <end position="177"/>
    </location>
</feature>
<organism evidence="8">
    <name type="scientific">Clastoptera arizonana</name>
    <name type="common">Arizona spittle bug</name>
    <dbReference type="NCBI Taxonomy" id="38151"/>
    <lineage>
        <taxon>Eukaryota</taxon>
        <taxon>Metazoa</taxon>
        <taxon>Ecdysozoa</taxon>
        <taxon>Arthropoda</taxon>
        <taxon>Hexapoda</taxon>
        <taxon>Insecta</taxon>
        <taxon>Pterygota</taxon>
        <taxon>Neoptera</taxon>
        <taxon>Paraneoptera</taxon>
        <taxon>Hemiptera</taxon>
        <taxon>Auchenorrhyncha</taxon>
        <taxon>Cercopoidea</taxon>
        <taxon>Clastopteridae</taxon>
        <taxon>Clastoptera</taxon>
    </lineage>
</organism>
<dbReference type="PANTHER" id="PTHR48021:SF89">
    <property type="entry name" value="FI02132P-RELATED"/>
    <property type="match status" value="1"/>
</dbReference>
<feature type="transmembrane region" description="Helical" evidence="6">
    <location>
        <begin position="222"/>
        <end position="241"/>
    </location>
</feature>
<feature type="transmembrane region" description="Helical" evidence="6">
    <location>
        <begin position="189"/>
        <end position="210"/>
    </location>
</feature>
<name>A0A1B6D8U0_9HEMI</name>
<keyword evidence="3 6" id="KW-1133">Transmembrane helix</keyword>
<comment type="subcellular location">
    <subcellularLocation>
        <location evidence="1">Membrane</location>
        <topology evidence="1">Multi-pass membrane protein</topology>
    </subcellularLocation>
</comment>
<accession>A0A1B6D8U0</accession>
<evidence type="ECO:0000256" key="5">
    <source>
        <dbReference type="SAM" id="MobiDB-lite"/>
    </source>
</evidence>
<sequence length="289" mass="32191">NQRFNSSKKKSMSLMNSIRSLSKPEAFKPLIVMIFFFFFQQVSGTFVIIFYAVDIVKITNVAIDPFVVTVFIGVTRLFFTFLSAWMSKALGRRPSALISGIGMTISFLALSLNVFIQPEEVTARVLADNTTQLNITETLTNFTSEQSFSSASPIVPIVLLLSYVLFGTLGFLTLPWSMIGEVYPDRVRGIASGITTSVAYVINFLTIKLYPTMKDVLGASGLFSFYGGMSLLGSIFVLIFLPETEGKTLKEIGEKYARKSKKLGQEEEETKLQNDRLPTIVKTQRQNSK</sequence>
<dbReference type="Pfam" id="PF00083">
    <property type="entry name" value="Sugar_tr"/>
    <property type="match status" value="1"/>
</dbReference>
<evidence type="ECO:0000256" key="4">
    <source>
        <dbReference type="ARBA" id="ARBA00023136"/>
    </source>
</evidence>
<evidence type="ECO:0000256" key="6">
    <source>
        <dbReference type="SAM" id="Phobius"/>
    </source>
</evidence>
<feature type="transmembrane region" description="Helical" evidence="6">
    <location>
        <begin position="30"/>
        <end position="53"/>
    </location>
</feature>
<dbReference type="SUPFAM" id="SSF103473">
    <property type="entry name" value="MFS general substrate transporter"/>
    <property type="match status" value="1"/>
</dbReference>
<protein>
    <recommendedName>
        <fullName evidence="7">Major facilitator superfamily (MFS) profile domain-containing protein</fullName>
    </recommendedName>
</protein>
<feature type="region of interest" description="Disordered" evidence="5">
    <location>
        <begin position="263"/>
        <end position="289"/>
    </location>
</feature>
<dbReference type="InterPro" id="IPR036259">
    <property type="entry name" value="MFS_trans_sf"/>
</dbReference>
<dbReference type="AlphaFoldDB" id="A0A1B6D8U0"/>
<evidence type="ECO:0000256" key="2">
    <source>
        <dbReference type="ARBA" id="ARBA00022692"/>
    </source>
</evidence>
<feature type="transmembrane region" description="Helical" evidence="6">
    <location>
        <begin position="97"/>
        <end position="116"/>
    </location>
</feature>
<reference evidence="8" key="1">
    <citation type="submission" date="2015-12" db="EMBL/GenBank/DDBJ databases">
        <title>De novo transcriptome assembly of four potential Pierce s Disease insect vectors from Arizona vineyards.</title>
        <authorList>
            <person name="Tassone E.E."/>
        </authorList>
    </citation>
    <scope>NUCLEOTIDE SEQUENCE</scope>
</reference>
<dbReference type="InterPro" id="IPR005828">
    <property type="entry name" value="MFS_sugar_transport-like"/>
</dbReference>
<dbReference type="Gene3D" id="1.20.1250.20">
    <property type="entry name" value="MFS general substrate transporter like domains"/>
    <property type="match status" value="1"/>
</dbReference>
<feature type="transmembrane region" description="Helical" evidence="6">
    <location>
        <begin position="65"/>
        <end position="85"/>
    </location>
</feature>